<dbReference type="AlphaFoldDB" id="A0A7E4W468"/>
<reference evidence="2" key="2">
    <citation type="submission" date="2020-10" db="UniProtKB">
        <authorList>
            <consortium name="WormBaseParasite"/>
        </authorList>
    </citation>
    <scope>IDENTIFICATION</scope>
</reference>
<evidence type="ECO:0000313" key="1">
    <source>
        <dbReference type="Proteomes" id="UP000492821"/>
    </source>
</evidence>
<dbReference type="WBParaSite" id="Pan_g6800.t1">
    <property type="protein sequence ID" value="Pan_g6800.t1"/>
    <property type="gene ID" value="Pan_g6800"/>
</dbReference>
<protein>
    <submittedName>
        <fullName evidence="2">Uncharacterized protein</fullName>
    </submittedName>
</protein>
<keyword evidence="1" id="KW-1185">Reference proteome</keyword>
<name>A0A7E4W468_PANRE</name>
<sequence length="77" mass="8876">MSTAKVVSTKSHGLTINLVVKRFECAKPDSRLSFCGRLINVEQTRRLEMLFNKRTQKDVGLSRRRQCSDLVNRHCPD</sequence>
<organism evidence="1 2">
    <name type="scientific">Panagrellus redivivus</name>
    <name type="common">Microworm</name>
    <dbReference type="NCBI Taxonomy" id="6233"/>
    <lineage>
        <taxon>Eukaryota</taxon>
        <taxon>Metazoa</taxon>
        <taxon>Ecdysozoa</taxon>
        <taxon>Nematoda</taxon>
        <taxon>Chromadorea</taxon>
        <taxon>Rhabditida</taxon>
        <taxon>Tylenchina</taxon>
        <taxon>Panagrolaimomorpha</taxon>
        <taxon>Panagrolaimoidea</taxon>
        <taxon>Panagrolaimidae</taxon>
        <taxon>Panagrellus</taxon>
    </lineage>
</organism>
<dbReference type="Proteomes" id="UP000492821">
    <property type="component" value="Unassembled WGS sequence"/>
</dbReference>
<accession>A0A7E4W468</accession>
<reference evidence="1" key="1">
    <citation type="journal article" date="2013" name="Genetics">
        <title>The draft genome and transcriptome of Panagrellus redivivus are shaped by the harsh demands of a free-living lifestyle.</title>
        <authorList>
            <person name="Srinivasan J."/>
            <person name="Dillman A.R."/>
            <person name="Macchietto M.G."/>
            <person name="Heikkinen L."/>
            <person name="Lakso M."/>
            <person name="Fracchia K.M."/>
            <person name="Antoshechkin I."/>
            <person name="Mortazavi A."/>
            <person name="Wong G."/>
            <person name="Sternberg P.W."/>
        </authorList>
    </citation>
    <scope>NUCLEOTIDE SEQUENCE [LARGE SCALE GENOMIC DNA]</scope>
    <source>
        <strain evidence="1">MT8872</strain>
    </source>
</reference>
<proteinExistence type="predicted"/>
<evidence type="ECO:0000313" key="2">
    <source>
        <dbReference type="WBParaSite" id="Pan_g6800.t1"/>
    </source>
</evidence>